<dbReference type="CDD" id="cd06578">
    <property type="entry name" value="HemD"/>
    <property type="match status" value="1"/>
</dbReference>
<dbReference type="OrthoDB" id="7163809at2"/>
<dbReference type="InterPro" id="IPR036108">
    <property type="entry name" value="4pyrrol_syn_uPrphyn_synt_sf"/>
</dbReference>
<dbReference type="AlphaFoldDB" id="A0A366F7I1"/>
<dbReference type="GO" id="GO:0033014">
    <property type="term" value="P:tetrapyrrole biosynthetic process"/>
    <property type="evidence" value="ECO:0007669"/>
    <property type="project" value="InterPro"/>
</dbReference>
<comment type="caution">
    <text evidence="2">The sequence shown here is derived from an EMBL/GenBank/DDBJ whole genome shotgun (WGS) entry which is preliminary data.</text>
</comment>
<dbReference type="RefSeq" id="WP_113890464.1">
    <property type="nucleotide sequence ID" value="NZ_QNRK01000018.1"/>
</dbReference>
<gene>
    <name evidence="2" type="ORF">DFR50_11884</name>
</gene>
<keyword evidence="3" id="KW-1185">Reference proteome</keyword>
<dbReference type="Pfam" id="PF02602">
    <property type="entry name" value="HEM4"/>
    <property type="match status" value="1"/>
</dbReference>
<name>A0A366F7I1_9HYPH</name>
<protein>
    <submittedName>
        <fullName evidence="2">Uroporphyrinogen-III synthase</fullName>
    </submittedName>
</protein>
<dbReference type="SUPFAM" id="SSF69618">
    <property type="entry name" value="HemD-like"/>
    <property type="match status" value="1"/>
</dbReference>
<evidence type="ECO:0000259" key="1">
    <source>
        <dbReference type="Pfam" id="PF02602"/>
    </source>
</evidence>
<feature type="domain" description="Tetrapyrrole biosynthesis uroporphyrinogen III synthase" evidence="1">
    <location>
        <begin position="26"/>
        <end position="230"/>
    </location>
</feature>
<dbReference type="Gene3D" id="3.40.50.10090">
    <property type="match status" value="1"/>
</dbReference>
<sequence length="248" mass="26342">MPNRNATKRRVALFRARDDAAGSAIALRRLGFSAVCLPVIDALPLAVAPRRPAYDAVIATSAKAFLRDAPIDHAAPLFVVGAKTARAAERRGWRIVAPPAPDSAHLIDLLARTISPGAAVLYLAGRDRKPAIEAALMTTHEMDIVEVYAAEARKHWTSKEIRVFGGCAAALHYSRRSAALAAELARSAGQDGHFRRMIHICMSADTAGPLTAAGAPDVRVAARPEEAALFTTLADAATVFPTHCGSRI</sequence>
<proteinExistence type="predicted"/>
<accession>A0A366F7I1</accession>
<dbReference type="Proteomes" id="UP000253529">
    <property type="component" value="Unassembled WGS sequence"/>
</dbReference>
<dbReference type="InterPro" id="IPR003754">
    <property type="entry name" value="4pyrrol_synth_uPrphyn_synth"/>
</dbReference>
<reference evidence="2 3" key="1">
    <citation type="submission" date="2018-06" db="EMBL/GenBank/DDBJ databases">
        <title>Genomic Encyclopedia of Type Strains, Phase IV (KMG-IV): sequencing the most valuable type-strain genomes for metagenomic binning, comparative biology and taxonomic classification.</title>
        <authorList>
            <person name="Goeker M."/>
        </authorList>
    </citation>
    <scope>NUCLEOTIDE SEQUENCE [LARGE SCALE GENOMIC DNA]</scope>
    <source>
        <strain evidence="2 3">DSM 24875</strain>
    </source>
</reference>
<dbReference type="GO" id="GO:0004852">
    <property type="term" value="F:uroporphyrinogen-III synthase activity"/>
    <property type="evidence" value="ECO:0007669"/>
    <property type="project" value="InterPro"/>
</dbReference>
<dbReference type="EMBL" id="QNRK01000018">
    <property type="protein sequence ID" value="RBP10598.1"/>
    <property type="molecule type" value="Genomic_DNA"/>
</dbReference>
<evidence type="ECO:0000313" key="2">
    <source>
        <dbReference type="EMBL" id="RBP10598.1"/>
    </source>
</evidence>
<evidence type="ECO:0000313" key="3">
    <source>
        <dbReference type="Proteomes" id="UP000253529"/>
    </source>
</evidence>
<organism evidence="2 3">
    <name type="scientific">Roseiarcus fermentans</name>
    <dbReference type="NCBI Taxonomy" id="1473586"/>
    <lineage>
        <taxon>Bacteria</taxon>
        <taxon>Pseudomonadati</taxon>
        <taxon>Pseudomonadota</taxon>
        <taxon>Alphaproteobacteria</taxon>
        <taxon>Hyphomicrobiales</taxon>
        <taxon>Roseiarcaceae</taxon>
        <taxon>Roseiarcus</taxon>
    </lineage>
</organism>